<dbReference type="InterPro" id="IPR052935">
    <property type="entry name" value="Mg2+_PAP"/>
</dbReference>
<feature type="domain" description="Phosphatidate phosphatase APP1 catalytic" evidence="1">
    <location>
        <begin position="158"/>
        <end position="313"/>
    </location>
</feature>
<dbReference type="STRING" id="1189621.A3SI_11294"/>
<reference evidence="2 3" key="1">
    <citation type="submission" date="2012-05" db="EMBL/GenBank/DDBJ databases">
        <title>Genome sequence of Nitritalea halalkaliphila LW7.</title>
        <authorList>
            <person name="Jangir P.K."/>
            <person name="Singh A."/>
            <person name="Shivaji S."/>
            <person name="Sharma R."/>
        </authorList>
    </citation>
    <scope>NUCLEOTIDE SEQUENCE [LARGE SCALE GENOMIC DNA]</scope>
    <source>
        <strain evidence="2 3">LW7</strain>
    </source>
</reference>
<dbReference type="OrthoDB" id="9789875at2"/>
<dbReference type="Pfam" id="PF09949">
    <property type="entry name" value="APP1_cat"/>
    <property type="match status" value="1"/>
</dbReference>
<evidence type="ECO:0000259" key="1">
    <source>
        <dbReference type="Pfam" id="PF09949"/>
    </source>
</evidence>
<dbReference type="RefSeq" id="WP_009055304.1">
    <property type="nucleotide sequence ID" value="NZ_AJYA01000024.1"/>
</dbReference>
<name>I5C2A6_9BACT</name>
<dbReference type="Proteomes" id="UP000005551">
    <property type="component" value="Unassembled WGS sequence"/>
</dbReference>
<dbReference type="GO" id="GO:0008195">
    <property type="term" value="F:phosphatidate phosphatase activity"/>
    <property type="evidence" value="ECO:0007669"/>
    <property type="project" value="InterPro"/>
</dbReference>
<keyword evidence="3" id="KW-1185">Reference proteome</keyword>
<evidence type="ECO:0000313" key="3">
    <source>
        <dbReference type="Proteomes" id="UP000005551"/>
    </source>
</evidence>
<dbReference type="PATRIC" id="fig|1189621.3.peg.2353"/>
<dbReference type="PANTHER" id="PTHR28208">
    <property type="entry name" value="PHOSPHATIDATE PHOSPHATASE APP1"/>
    <property type="match status" value="1"/>
</dbReference>
<organism evidence="2 3">
    <name type="scientific">Nitritalea halalkaliphila LW7</name>
    <dbReference type="NCBI Taxonomy" id="1189621"/>
    <lineage>
        <taxon>Bacteria</taxon>
        <taxon>Pseudomonadati</taxon>
        <taxon>Bacteroidota</taxon>
        <taxon>Cytophagia</taxon>
        <taxon>Cytophagales</taxon>
        <taxon>Cyclobacteriaceae</taxon>
        <taxon>Nitritalea</taxon>
    </lineage>
</organism>
<accession>I5C2A6</accession>
<sequence length="372" mass="42806">MLKKAILRLLYPLKRGFSYAKLQLGLKLGLIRSLMLMPYKGFGNEEEIYFMGRVLRDRGIGLSAIEDSRFRNFRKMYKRFMSWEIPFGTVSARIGGQTYQTRCDEEGYFAFRLPLRREPSAYSHVLSLRVQLEDKLLPSQPEVSATAYCYIPGTKSQFGIISDIDDTIVPTGATRLWEMLKTTFLGNAHTRLPFGGVAPFYRALSQGHAHEPQHPFFYVSSSPWNLYDFLTEFLEAHRLPLGPLMLRDLGISREQFIAGSHEAHKLQQIDHIFSLHRELDFLLIGDSGQKDAEIYWRVAQRDPKRIKAVYIRHVKAAKTPEMERFRERFAELGIPFLLSETTEAAARHAAAAGWIDPETLTEISQTCRESRH</sequence>
<gene>
    <name evidence="2" type="ORF">A3SI_11294</name>
</gene>
<comment type="caution">
    <text evidence="2">The sequence shown here is derived from an EMBL/GenBank/DDBJ whole genome shotgun (WGS) entry which is preliminary data.</text>
</comment>
<evidence type="ECO:0000313" key="2">
    <source>
        <dbReference type="EMBL" id="EIM75958.1"/>
    </source>
</evidence>
<dbReference type="EMBL" id="AJYA01000024">
    <property type="protein sequence ID" value="EIM75958.1"/>
    <property type="molecule type" value="Genomic_DNA"/>
</dbReference>
<dbReference type="AlphaFoldDB" id="I5C2A6"/>
<dbReference type="InterPro" id="IPR019236">
    <property type="entry name" value="APP1_cat"/>
</dbReference>
<protein>
    <recommendedName>
        <fullName evidence="1">Phosphatidate phosphatase APP1 catalytic domain-containing protein</fullName>
    </recommendedName>
</protein>
<dbReference type="PANTHER" id="PTHR28208:SF3">
    <property type="entry name" value="PHOSPHATIDATE PHOSPHATASE APP1"/>
    <property type="match status" value="1"/>
</dbReference>
<proteinExistence type="predicted"/>